<dbReference type="EMBL" id="MVBO01000002">
    <property type="protein sequence ID" value="OZJ06680.1"/>
    <property type="molecule type" value="Genomic_DNA"/>
</dbReference>
<name>A0A261Y7R6_9FUNG</name>
<dbReference type="PRINTS" id="PR00081">
    <property type="entry name" value="GDHRDH"/>
</dbReference>
<proteinExistence type="inferred from homology"/>
<evidence type="ECO:0000256" key="2">
    <source>
        <dbReference type="RuleBase" id="RU000363"/>
    </source>
</evidence>
<dbReference type="Gene3D" id="3.40.50.720">
    <property type="entry name" value="NAD(P)-binding Rossmann-like Domain"/>
    <property type="match status" value="1"/>
</dbReference>
<organism evidence="3 4">
    <name type="scientific">Bifiguratus adelaidae</name>
    <dbReference type="NCBI Taxonomy" id="1938954"/>
    <lineage>
        <taxon>Eukaryota</taxon>
        <taxon>Fungi</taxon>
        <taxon>Fungi incertae sedis</taxon>
        <taxon>Mucoromycota</taxon>
        <taxon>Mucoromycotina</taxon>
        <taxon>Endogonomycetes</taxon>
        <taxon>Endogonales</taxon>
        <taxon>Endogonales incertae sedis</taxon>
        <taxon>Bifiguratus</taxon>
    </lineage>
</organism>
<reference evidence="3 4" key="1">
    <citation type="journal article" date="2017" name="Mycologia">
        <title>Bifiguratus adelaidae, gen. et sp. nov., a new member of Mucoromycotina in endophytic and soil-dwelling habitats.</title>
        <authorList>
            <person name="Torres-Cruz T.J."/>
            <person name="Billingsley Tobias T.L."/>
            <person name="Almatruk M."/>
            <person name="Hesse C."/>
            <person name="Kuske C.R."/>
            <person name="Desiro A."/>
            <person name="Benucci G.M."/>
            <person name="Bonito G."/>
            <person name="Stajich J.E."/>
            <person name="Dunlap C."/>
            <person name="Arnold A.E."/>
            <person name="Porras-Alfaro A."/>
        </authorList>
    </citation>
    <scope>NUCLEOTIDE SEQUENCE [LARGE SCALE GENOMIC DNA]</scope>
    <source>
        <strain evidence="3 4">AZ0501</strain>
    </source>
</reference>
<sequence length="323" mass="35886">MSSLSHPRKVVLITGASDGLGVDVAKKYSATGLTVVMAGRNKAKLETARKAVQSYAKLSDKDVSERLYMVIFDLSSLNSVRQGAQDFLDLNLPLNILINNAGLLCTEREFTEDSKVFEKTIMVNMVGPMLFTQLLLPRMSQTGGRILNLTSSLHDPASPTLAQPTVTDPDRLILPLDNLDGSKSWDRLSFYRASKLADVWWTYVLAERLANSNPKITVNTLCPGFVPTTSLARDSSLFSRLRMKYVMPWFSFAISADQSSNEYLAYGIDDKYANDNGCYYRYGKKTESSKESHDMVKAKTVWNLACDVIGMPEEKMQVSSALS</sequence>
<dbReference type="OrthoDB" id="542013at2759"/>
<evidence type="ECO:0008006" key="5">
    <source>
        <dbReference type="Google" id="ProtNLM"/>
    </source>
</evidence>
<keyword evidence="4" id="KW-1185">Reference proteome</keyword>
<dbReference type="Pfam" id="PF00106">
    <property type="entry name" value="adh_short"/>
    <property type="match status" value="1"/>
</dbReference>
<dbReference type="InterPro" id="IPR036291">
    <property type="entry name" value="NAD(P)-bd_dom_sf"/>
</dbReference>
<dbReference type="SUPFAM" id="SSF51735">
    <property type="entry name" value="NAD(P)-binding Rossmann-fold domains"/>
    <property type="match status" value="1"/>
</dbReference>
<dbReference type="AlphaFoldDB" id="A0A261Y7R6"/>
<dbReference type="GO" id="GO:0016491">
    <property type="term" value="F:oxidoreductase activity"/>
    <property type="evidence" value="ECO:0007669"/>
    <property type="project" value="UniProtKB-KW"/>
</dbReference>
<protein>
    <recommendedName>
        <fullName evidence="5">Ketoreductase (KR) domain-containing protein</fullName>
    </recommendedName>
</protein>
<evidence type="ECO:0000313" key="3">
    <source>
        <dbReference type="EMBL" id="OZJ06680.1"/>
    </source>
</evidence>
<dbReference type="PANTHER" id="PTHR43157:SF31">
    <property type="entry name" value="PHOSPHATIDYLINOSITOL-GLYCAN BIOSYNTHESIS CLASS F PROTEIN"/>
    <property type="match status" value="1"/>
</dbReference>
<dbReference type="InterPro" id="IPR002347">
    <property type="entry name" value="SDR_fam"/>
</dbReference>
<keyword evidence="1" id="KW-0560">Oxidoreductase</keyword>
<dbReference type="PRINTS" id="PR00080">
    <property type="entry name" value="SDRFAMILY"/>
</dbReference>
<evidence type="ECO:0000256" key="1">
    <source>
        <dbReference type="ARBA" id="ARBA00023002"/>
    </source>
</evidence>
<comment type="similarity">
    <text evidence="2">Belongs to the short-chain dehydrogenases/reductases (SDR) family.</text>
</comment>
<gene>
    <name evidence="3" type="ORF">BZG36_00432</name>
</gene>
<dbReference type="Proteomes" id="UP000242875">
    <property type="component" value="Unassembled WGS sequence"/>
</dbReference>
<dbReference type="PANTHER" id="PTHR43157">
    <property type="entry name" value="PHOSPHATIDYLINOSITOL-GLYCAN BIOSYNTHESIS CLASS F PROTEIN-RELATED"/>
    <property type="match status" value="1"/>
</dbReference>
<evidence type="ECO:0000313" key="4">
    <source>
        <dbReference type="Proteomes" id="UP000242875"/>
    </source>
</evidence>
<comment type="caution">
    <text evidence="3">The sequence shown here is derived from an EMBL/GenBank/DDBJ whole genome shotgun (WGS) entry which is preliminary data.</text>
</comment>
<accession>A0A261Y7R6</accession>